<sequence length="59" mass="6782">MFAPDLVDERRGDCDTVERCISKRKALRAVATRYDKLDIVYQGTVDVASIKIWLRDLVP</sequence>
<evidence type="ECO:0000313" key="1">
    <source>
        <dbReference type="EMBL" id="MFD2468896.1"/>
    </source>
</evidence>
<dbReference type="RefSeq" id="WP_378304851.1">
    <property type="nucleotide sequence ID" value="NZ_JBHUKS010000011.1"/>
</dbReference>
<dbReference type="Proteomes" id="UP001597483">
    <property type="component" value="Unassembled WGS sequence"/>
</dbReference>
<protein>
    <submittedName>
        <fullName evidence="1">Uncharacterized protein</fullName>
    </submittedName>
</protein>
<proteinExistence type="predicted"/>
<keyword evidence="2" id="KW-1185">Reference proteome</keyword>
<dbReference type="EMBL" id="JBHUKS010000011">
    <property type="protein sequence ID" value="MFD2468896.1"/>
    <property type="molecule type" value="Genomic_DNA"/>
</dbReference>
<evidence type="ECO:0000313" key="2">
    <source>
        <dbReference type="Proteomes" id="UP001597483"/>
    </source>
</evidence>
<organism evidence="1 2">
    <name type="scientific">Amycolatopsis silviterrae</name>
    <dbReference type="NCBI Taxonomy" id="1656914"/>
    <lineage>
        <taxon>Bacteria</taxon>
        <taxon>Bacillati</taxon>
        <taxon>Actinomycetota</taxon>
        <taxon>Actinomycetes</taxon>
        <taxon>Pseudonocardiales</taxon>
        <taxon>Pseudonocardiaceae</taxon>
        <taxon>Amycolatopsis</taxon>
    </lineage>
</organism>
<reference evidence="2" key="1">
    <citation type="journal article" date="2019" name="Int. J. Syst. Evol. Microbiol.">
        <title>The Global Catalogue of Microorganisms (GCM) 10K type strain sequencing project: providing services to taxonomists for standard genome sequencing and annotation.</title>
        <authorList>
            <consortium name="The Broad Institute Genomics Platform"/>
            <consortium name="The Broad Institute Genome Sequencing Center for Infectious Disease"/>
            <person name="Wu L."/>
            <person name="Ma J."/>
        </authorList>
    </citation>
    <scope>NUCLEOTIDE SEQUENCE [LARGE SCALE GENOMIC DNA]</scope>
    <source>
        <strain evidence="2">CGMCC 4.7641</strain>
    </source>
</reference>
<comment type="caution">
    <text evidence="1">The sequence shown here is derived from an EMBL/GenBank/DDBJ whole genome shotgun (WGS) entry which is preliminary data.</text>
</comment>
<gene>
    <name evidence="1" type="ORF">ACFSVL_16015</name>
</gene>
<name>A0ABW5H6R0_9PSEU</name>
<accession>A0ABW5H6R0</accession>